<dbReference type="HOGENOM" id="CLU_064041_0_0_4"/>
<accession>A1WRL4</accession>
<dbReference type="GO" id="GO:0043093">
    <property type="term" value="P:FtsZ-dependent cytokinesis"/>
    <property type="evidence" value="ECO:0007669"/>
    <property type="project" value="UniProtKB-UniRule"/>
</dbReference>
<proteinExistence type="inferred from homology"/>
<dbReference type="InterPro" id="IPR026579">
    <property type="entry name" value="FtsQ"/>
</dbReference>
<dbReference type="HAMAP" id="MF_00911">
    <property type="entry name" value="FtsQ_subfam"/>
    <property type="match status" value="1"/>
</dbReference>
<dbReference type="InterPro" id="IPR034746">
    <property type="entry name" value="POTRA"/>
</dbReference>
<evidence type="ECO:0000256" key="4">
    <source>
        <dbReference type="ARBA" id="ARBA00022618"/>
    </source>
</evidence>
<evidence type="ECO:0000313" key="13">
    <source>
        <dbReference type="Proteomes" id="UP000000374"/>
    </source>
</evidence>
<dbReference type="KEGG" id="vei:Veis_4573"/>
<dbReference type="EMBL" id="CP000542">
    <property type="protein sequence ID" value="ABM60271.1"/>
    <property type="molecule type" value="Genomic_DNA"/>
</dbReference>
<evidence type="ECO:0000256" key="6">
    <source>
        <dbReference type="ARBA" id="ARBA00022989"/>
    </source>
</evidence>
<dbReference type="InterPro" id="IPR005548">
    <property type="entry name" value="Cell_div_FtsQ/DivIB_C"/>
</dbReference>
<dbReference type="GO" id="GO:0032153">
    <property type="term" value="C:cell division site"/>
    <property type="evidence" value="ECO:0007669"/>
    <property type="project" value="UniProtKB-UniRule"/>
</dbReference>
<dbReference type="AlphaFoldDB" id="A1WRL4"/>
<feature type="transmembrane region" description="Helical" evidence="9">
    <location>
        <begin position="20"/>
        <end position="40"/>
    </location>
</feature>
<dbReference type="eggNOG" id="COG1589">
    <property type="taxonomic scope" value="Bacteria"/>
</dbReference>
<dbReference type="PROSITE" id="PS51779">
    <property type="entry name" value="POTRA"/>
    <property type="match status" value="1"/>
</dbReference>
<dbReference type="Gene3D" id="3.40.50.11690">
    <property type="entry name" value="Cell division protein FtsQ/DivIB"/>
    <property type="match status" value="1"/>
</dbReference>
<keyword evidence="13" id="KW-1185">Reference proteome</keyword>
<feature type="region of interest" description="Disordered" evidence="10">
    <location>
        <begin position="257"/>
        <end position="294"/>
    </location>
</feature>
<dbReference type="PANTHER" id="PTHR35851:SF1">
    <property type="entry name" value="CELL DIVISION PROTEIN FTSQ"/>
    <property type="match status" value="1"/>
</dbReference>
<dbReference type="GO" id="GO:0005886">
    <property type="term" value="C:plasma membrane"/>
    <property type="evidence" value="ECO:0007669"/>
    <property type="project" value="UniProtKB-SubCell"/>
</dbReference>
<dbReference type="InterPro" id="IPR045335">
    <property type="entry name" value="FtsQ_C_sf"/>
</dbReference>
<evidence type="ECO:0000256" key="9">
    <source>
        <dbReference type="HAMAP-Rule" id="MF_00911"/>
    </source>
</evidence>
<reference evidence="13" key="1">
    <citation type="submission" date="2006-12" db="EMBL/GenBank/DDBJ databases">
        <title>Complete sequence of chromosome 1 of Verminephrobacter eiseniae EF01-2.</title>
        <authorList>
            <person name="Copeland A."/>
            <person name="Lucas S."/>
            <person name="Lapidus A."/>
            <person name="Barry K."/>
            <person name="Detter J.C."/>
            <person name="Glavina del Rio T."/>
            <person name="Dalin E."/>
            <person name="Tice H."/>
            <person name="Pitluck S."/>
            <person name="Chertkov O."/>
            <person name="Brettin T."/>
            <person name="Bruce D."/>
            <person name="Han C."/>
            <person name="Tapia R."/>
            <person name="Gilna P."/>
            <person name="Schmutz J."/>
            <person name="Larimer F."/>
            <person name="Land M."/>
            <person name="Hauser L."/>
            <person name="Kyrpides N."/>
            <person name="Kim E."/>
            <person name="Stahl D."/>
            <person name="Richardson P."/>
        </authorList>
    </citation>
    <scope>NUCLEOTIDE SEQUENCE [LARGE SCALE GENOMIC DNA]</scope>
    <source>
        <strain evidence="13">EF01-2</strain>
    </source>
</reference>
<evidence type="ECO:0000313" key="12">
    <source>
        <dbReference type="EMBL" id="ABM60271.1"/>
    </source>
</evidence>
<dbReference type="InterPro" id="IPR013685">
    <property type="entry name" value="POTRA_FtsQ_type"/>
</dbReference>
<evidence type="ECO:0000259" key="11">
    <source>
        <dbReference type="PROSITE" id="PS51779"/>
    </source>
</evidence>
<keyword evidence="2 9" id="KW-1003">Cell membrane</keyword>
<feature type="compositionally biased region" description="Polar residues" evidence="10">
    <location>
        <begin position="270"/>
        <end position="286"/>
    </location>
</feature>
<comment type="subunit">
    <text evidence="9">Part of a complex composed of FtsB, FtsL and FtsQ.</text>
</comment>
<evidence type="ECO:0000256" key="3">
    <source>
        <dbReference type="ARBA" id="ARBA00022519"/>
    </source>
</evidence>
<dbReference type="Pfam" id="PF03799">
    <property type="entry name" value="FtsQ_DivIB_C"/>
    <property type="match status" value="1"/>
</dbReference>
<dbReference type="Proteomes" id="UP000000374">
    <property type="component" value="Chromosome"/>
</dbReference>
<gene>
    <name evidence="9" type="primary">ftsQ</name>
    <name evidence="12" type="ordered locus">Veis_4573</name>
</gene>
<keyword evidence="7 9" id="KW-0472">Membrane</keyword>
<evidence type="ECO:0000256" key="2">
    <source>
        <dbReference type="ARBA" id="ARBA00022475"/>
    </source>
</evidence>
<keyword evidence="5 9" id="KW-0812">Transmembrane</keyword>
<comment type="function">
    <text evidence="9">Essential cell division protein. May link together the upstream cell division proteins, which are predominantly cytoplasmic, with the downstream cell division proteins, which are predominantly periplasmic. May control correct divisome assembly.</text>
</comment>
<dbReference type="Gene3D" id="3.10.20.310">
    <property type="entry name" value="membrane protein fhac"/>
    <property type="match status" value="1"/>
</dbReference>
<dbReference type="PANTHER" id="PTHR35851">
    <property type="entry name" value="CELL DIVISION PROTEIN FTSQ"/>
    <property type="match status" value="1"/>
</dbReference>
<keyword evidence="3 9" id="KW-0997">Cell inner membrane</keyword>
<evidence type="ECO:0000256" key="1">
    <source>
        <dbReference type="ARBA" id="ARBA00004370"/>
    </source>
</evidence>
<keyword evidence="8 9" id="KW-0131">Cell cycle</keyword>
<comment type="subcellular location">
    <subcellularLocation>
        <location evidence="9">Cell inner membrane</location>
        <topology evidence="9">Single-pass type II membrane protein</topology>
    </subcellularLocation>
    <subcellularLocation>
        <location evidence="1">Membrane</location>
    </subcellularLocation>
    <text evidence="9">Localizes to the division septum.</text>
</comment>
<feature type="domain" description="POTRA" evidence="11">
    <location>
        <begin position="45"/>
        <end position="114"/>
    </location>
</feature>
<sequence>MTMTEPLAQPLDVKLMNLTASVLYLGCALCVLAALLWWLLRYPGFAIARIVVQGELVHNDAVTLRANVAPHLAGNFFTVDLRAARAAFEQAPWVRLAQVRRWYPGRLLVQLQEHDALAYWGPESGSALVNRQGEVFEANVGDVEPEGLPRLQGPSGSSAQVLQMHGLLQPVFESLGLRLQGLELTGRGGWRATLDNEAVVELGGGSAPQVLQRTQRFTRTLAQVAAQYGRRVSALESADLRHVGGYALRLRGVSTVGPEAGTPGQVLAGTPSQALAGTPRQTTAAHDTTDKGRN</sequence>
<evidence type="ECO:0000256" key="8">
    <source>
        <dbReference type="ARBA" id="ARBA00023306"/>
    </source>
</evidence>
<keyword evidence="4 9" id="KW-0132">Cell division</keyword>
<keyword evidence="6 9" id="KW-1133">Transmembrane helix</keyword>
<name>A1WRL4_VEREI</name>
<evidence type="ECO:0000256" key="5">
    <source>
        <dbReference type="ARBA" id="ARBA00022692"/>
    </source>
</evidence>
<dbReference type="GO" id="GO:0090529">
    <property type="term" value="P:cell septum assembly"/>
    <property type="evidence" value="ECO:0007669"/>
    <property type="project" value="InterPro"/>
</dbReference>
<dbReference type="Pfam" id="PF08478">
    <property type="entry name" value="POTRA_1"/>
    <property type="match status" value="1"/>
</dbReference>
<dbReference type="STRING" id="391735.Veis_4573"/>
<organism evidence="12 13">
    <name type="scientific">Verminephrobacter eiseniae (strain EF01-2)</name>
    <dbReference type="NCBI Taxonomy" id="391735"/>
    <lineage>
        <taxon>Bacteria</taxon>
        <taxon>Pseudomonadati</taxon>
        <taxon>Pseudomonadota</taxon>
        <taxon>Betaproteobacteria</taxon>
        <taxon>Burkholderiales</taxon>
        <taxon>Comamonadaceae</taxon>
        <taxon>Verminephrobacter</taxon>
    </lineage>
</organism>
<evidence type="ECO:0000256" key="10">
    <source>
        <dbReference type="SAM" id="MobiDB-lite"/>
    </source>
</evidence>
<evidence type="ECO:0000256" key="7">
    <source>
        <dbReference type="ARBA" id="ARBA00023136"/>
    </source>
</evidence>
<protein>
    <recommendedName>
        <fullName evidence="9">Cell division protein FtsQ</fullName>
    </recommendedName>
</protein>
<comment type="similarity">
    <text evidence="9">Belongs to the FtsQ/DivIB family. FtsQ subfamily.</text>
</comment>